<evidence type="ECO:0000259" key="2">
    <source>
        <dbReference type="Pfam" id="PF14303"/>
    </source>
</evidence>
<organism evidence="3 4">
    <name type="scientific">Cardamine amara subsp. amara</name>
    <dbReference type="NCBI Taxonomy" id="228776"/>
    <lineage>
        <taxon>Eukaryota</taxon>
        <taxon>Viridiplantae</taxon>
        <taxon>Streptophyta</taxon>
        <taxon>Embryophyta</taxon>
        <taxon>Tracheophyta</taxon>
        <taxon>Spermatophyta</taxon>
        <taxon>Magnoliopsida</taxon>
        <taxon>eudicotyledons</taxon>
        <taxon>Gunneridae</taxon>
        <taxon>Pentapetalae</taxon>
        <taxon>rosids</taxon>
        <taxon>malvids</taxon>
        <taxon>Brassicales</taxon>
        <taxon>Brassicaceae</taxon>
        <taxon>Cardamineae</taxon>
        <taxon>Cardamine</taxon>
    </lineage>
</organism>
<comment type="caution">
    <text evidence="3">The sequence shown here is derived from an EMBL/GenBank/DDBJ whole genome shotgun (WGS) entry which is preliminary data.</text>
</comment>
<keyword evidence="4" id="KW-1185">Reference proteome</keyword>
<dbReference type="AlphaFoldDB" id="A0ABD1BNN3"/>
<feature type="compositionally biased region" description="Polar residues" evidence="1">
    <location>
        <begin position="92"/>
        <end position="112"/>
    </location>
</feature>
<dbReference type="EMBL" id="JBANAX010000201">
    <property type="protein sequence ID" value="KAL1218724.1"/>
    <property type="molecule type" value="Genomic_DNA"/>
</dbReference>
<dbReference type="InterPro" id="IPR029466">
    <property type="entry name" value="NAM-associated_C"/>
</dbReference>
<feature type="domain" description="No apical meristem-associated C-terminal" evidence="2">
    <location>
        <begin position="8"/>
        <end position="61"/>
    </location>
</feature>
<proteinExistence type="predicted"/>
<reference evidence="3 4" key="1">
    <citation type="submission" date="2024-04" db="EMBL/GenBank/DDBJ databases">
        <title>Genome assembly C_amara_ONT_v2.</title>
        <authorList>
            <person name="Yant L."/>
            <person name="Moore C."/>
            <person name="Slenker M."/>
        </authorList>
    </citation>
    <scope>NUCLEOTIDE SEQUENCE [LARGE SCALE GENOMIC DNA]</scope>
    <source>
        <tissue evidence="3">Leaf</tissue>
    </source>
</reference>
<name>A0ABD1BNN3_CARAN</name>
<feature type="region of interest" description="Disordered" evidence="1">
    <location>
        <begin position="70"/>
        <end position="141"/>
    </location>
</feature>
<accession>A0ABD1BNN3</accession>
<sequence>MEQNERLIKAIAKGTYERNEIQRKKLEVQRMKEENKILFVDLNSITDPACREYIQSQRAMIMSKGVQINEYGETGEGSHSQYRPAHHENDHTQGTGESSHSQYRASRYQNDQTQRDNDGGQETQGEDEISPSDPQDYSKYYDLLSGTKNNFLGF</sequence>
<evidence type="ECO:0000313" key="4">
    <source>
        <dbReference type="Proteomes" id="UP001558713"/>
    </source>
</evidence>
<protein>
    <recommendedName>
        <fullName evidence="2">No apical meristem-associated C-terminal domain-containing protein</fullName>
    </recommendedName>
</protein>
<gene>
    <name evidence="3" type="ORF">V5N11_028864</name>
</gene>
<dbReference type="Pfam" id="PF14303">
    <property type="entry name" value="NAM-associated"/>
    <property type="match status" value="1"/>
</dbReference>
<dbReference type="Proteomes" id="UP001558713">
    <property type="component" value="Unassembled WGS sequence"/>
</dbReference>
<evidence type="ECO:0000256" key="1">
    <source>
        <dbReference type="SAM" id="MobiDB-lite"/>
    </source>
</evidence>
<evidence type="ECO:0000313" key="3">
    <source>
        <dbReference type="EMBL" id="KAL1218724.1"/>
    </source>
</evidence>